<name>A0A6N8U8M1_9FIRM</name>
<accession>A0A6N8U8M1</accession>
<reference evidence="2 3" key="1">
    <citation type="submission" date="2019-12" db="EMBL/GenBank/DDBJ databases">
        <authorList>
            <person name="Yang R."/>
        </authorList>
    </citation>
    <scope>NUCLEOTIDE SEQUENCE [LARGE SCALE GENOMIC DNA]</scope>
    <source>
        <strain evidence="2 3">DONG20-135</strain>
    </source>
</reference>
<gene>
    <name evidence="2" type="ORF">GSF08_09810</name>
</gene>
<dbReference type="PROSITE" id="PS51257">
    <property type="entry name" value="PROKAR_LIPOPROTEIN"/>
    <property type="match status" value="1"/>
</dbReference>
<reference evidence="2 3" key="2">
    <citation type="submission" date="2020-01" db="EMBL/GenBank/DDBJ databases">
        <title>Clostridiaceae sp. nov. isolated from the gut of human by culturomics.</title>
        <authorList>
            <person name="Chang Y."/>
        </authorList>
    </citation>
    <scope>NUCLEOTIDE SEQUENCE [LARGE SCALE GENOMIC DNA]</scope>
    <source>
        <strain evidence="2 3">DONG20-135</strain>
    </source>
</reference>
<dbReference type="EMBL" id="WUUQ01000004">
    <property type="protein sequence ID" value="MXQ74231.1"/>
    <property type="molecule type" value="Genomic_DNA"/>
</dbReference>
<dbReference type="AlphaFoldDB" id="A0A6N8U8M1"/>
<protein>
    <recommendedName>
        <fullName evidence="4">Lipoprotein</fullName>
    </recommendedName>
</protein>
<feature type="chain" id="PRO_5038982247" description="Lipoprotein" evidence="1">
    <location>
        <begin position="25"/>
        <end position="162"/>
    </location>
</feature>
<dbReference type="Proteomes" id="UP000434036">
    <property type="component" value="Unassembled WGS sequence"/>
</dbReference>
<proteinExistence type="predicted"/>
<evidence type="ECO:0008006" key="4">
    <source>
        <dbReference type="Google" id="ProtNLM"/>
    </source>
</evidence>
<dbReference type="RefSeq" id="WP_160625623.1">
    <property type="nucleotide sequence ID" value="NZ_WUUQ01000004.1"/>
</dbReference>
<evidence type="ECO:0000256" key="1">
    <source>
        <dbReference type="SAM" id="SignalP"/>
    </source>
</evidence>
<feature type="signal peptide" evidence="1">
    <location>
        <begin position="1"/>
        <end position="24"/>
    </location>
</feature>
<keyword evidence="3" id="KW-1185">Reference proteome</keyword>
<comment type="caution">
    <text evidence="2">The sequence shown here is derived from an EMBL/GenBank/DDBJ whole genome shotgun (WGS) entry which is preliminary data.</text>
</comment>
<keyword evidence="1" id="KW-0732">Signal</keyword>
<evidence type="ECO:0000313" key="2">
    <source>
        <dbReference type="EMBL" id="MXQ74231.1"/>
    </source>
</evidence>
<sequence length="162" mass="18636">MKIKLASLLVMIVLLFGCSSSLNISDFDDTKDIAVMNDILTEKSKKLNFELTSIKEKEKEYILSYKHEDGSALKFIYNKEQQIKALEFLKNGEQRKAAEAFGKITFSTLDVFQDLREDFDVYQNLMSAYPNGKGTYSLGKTRYGECVVRNQDQKFVISFDHQ</sequence>
<organism evidence="2 3">
    <name type="scientific">Copranaerobaculum intestinale</name>
    <dbReference type="NCBI Taxonomy" id="2692629"/>
    <lineage>
        <taxon>Bacteria</taxon>
        <taxon>Bacillati</taxon>
        <taxon>Bacillota</taxon>
        <taxon>Erysipelotrichia</taxon>
        <taxon>Erysipelotrichales</taxon>
        <taxon>Erysipelotrichaceae</taxon>
        <taxon>Copranaerobaculum</taxon>
    </lineage>
</organism>
<evidence type="ECO:0000313" key="3">
    <source>
        <dbReference type="Proteomes" id="UP000434036"/>
    </source>
</evidence>